<keyword evidence="2" id="KW-0328">Glycosyltransferase</keyword>
<keyword evidence="4" id="KW-0472">Membrane</keyword>
<keyword evidence="7" id="KW-1185">Reference proteome</keyword>
<evidence type="ECO:0000256" key="4">
    <source>
        <dbReference type="ARBA" id="ARBA00023136"/>
    </source>
</evidence>
<comment type="caution">
    <text evidence="6">The sequence shown here is derived from an EMBL/GenBank/DDBJ whole genome shotgun (WGS) entry which is preliminary data.</text>
</comment>
<dbReference type="Proteomes" id="UP001237642">
    <property type="component" value="Unassembled WGS sequence"/>
</dbReference>
<evidence type="ECO:0000256" key="3">
    <source>
        <dbReference type="ARBA" id="ARBA00022679"/>
    </source>
</evidence>
<dbReference type="EMBL" id="JAUIZM010000008">
    <property type="protein sequence ID" value="KAK1370569.1"/>
    <property type="molecule type" value="Genomic_DNA"/>
</dbReference>
<keyword evidence="3" id="KW-0808">Transferase</keyword>
<accession>A0AAD8HNS4</accession>
<dbReference type="PANTHER" id="PTHR31042">
    <property type="entry name" value="CORE-2/I-BRANCHING BETA-1,6-N-ACETYLGLUCOSAMINYLTRANSFERASE FAMILY PROTEIN-RELATED"/>
    <property type="match status" value="1"/>
</dbReference>
<protein>
    <submittedName>
        <fullName evidence="6">Glycosyltransferase BC10</fullName>
    </submittedName>
</protein>
<dbReference type="Pfam" id="PF02485">
    <property type="entry name" value="Branch"/>
    <property type="match status" value="1"/>
</dbReference>
<keyword evidence="5" id="KW-0325">Glycoprotein</keyword>
<proteinExistence type="predicted"/>
<name>A0AAD8HNS4_9APIA</name>
<comment type="subcellular location">
    <subcellularLocation>
        <location evidence="1">Membrane</location>
        <topology evidence="1">Single-pass type II membrane protein</topology>
    </subcellularLocation>
</comment>
<organism evidence="6 7">
    <name type="scientific">Heracleum sosnowskyi</name>
    <dbReference type="NCBI Taxonomy" id="360622"/>
    <lineage>
        <taxon>Eukaryota</taxon>
        <taxon>Viridiplantae</taxon>
        <taxon>Streptophyta</taxon>
        <taxon>Embryophyta</taxon>
        <taxon>Tracheophyta</taxon>
        <taxon>Spermatophyta</taxon>
        <taxon>Magnoliopsida</taxon>
        <taxon>eudicotyledons</taxon>
        <taxon>Gunneridae</taxon>
        <taxon>Pentapetalae</taxon>
        <taxon>asterids</taxon>
        <taxon>campanulids</taxon>
        <taxon>Apiales</taxon>
        <taxon>Apiaceae</taxon>
        <taxon>Apioideae</taxon>
        <taxon>apioid superclade</taxon>
        <taxon>Tordylieae</taxon>
        <taxon>Tordyliinae</taxon>
        <taxon>Heracleum</taxon>
    </lineage>
</organism>
<reference evidence="6" key="2">
    <citation type="submission" date="2023-05" db="EMBL/GenBank/DDBJ databases">
        <authorList>
            <person name="Schelkunov M.I."/>
        </authorList>
    </citation>
    <scope>NUCLEOTIDE SEQUENCE</scope>
    <source>
        <strain evidence="6">Hsosn_3</strain>
        <tissue evidence="6">Leaf</tissue>
    </source>
</reference>
<sequence>MSDDVGKAIALICHRGSGKDNFTESWNFRFIGGGLGALTDKVQWGTVSLFDAERRLLANALLDFSNERFVLLSESCIPVYNFPTVYRYLTGSQHSFVQSYDEDSRYGRGRYNQNMKPDILLHDWRKGSQWFELNRSLAVGIVADTKYYTLFKKYCLPACYPDEHYLPTYIKKFYGSLSSNRTVTYVDWSQLGPHPATFTAENITEVFIQYIRNNGTLCPYNFDRTPICYLFARKFDPTALEPLLNLSLKVMGF</sequence>
<dbReference type="GO" id="GO:0016757">
    <property type="term" value="F:glycosyltransferase activity"/>
    <property type="evidence" value="ECO:0007669"/>
    <property type="project" value="UniProtKB-KW"/>
</dbReference>
<dbReference type="InterPro" id="IPR003406">
    <property type="entry name" value="Glyco_trans_14"/>
</dbReference>
<reference evidence="6" key="1">
    <citation type="submission" date="2023-02" db="EMBL/GenBank/DDBJ databases">
        <title>Genome of toxic invasive species Heracleum sosnowskyi carries increased number of genes despite the absence of recent whole-genome duplications.</title>
        <authorList>
            <person name="Schelkunov M."/>
            <person name="Shtratnikova V."/>
            <person name="Makarenko M."/>
            <person name="Klepikova A."/>
            <person name="Omelchenko D."/>
            <person name="Novikova G."/>
            <person name="Obukhova E."/>
            <person name="Bogdanov V."/>
            <person name="Penin A."/>
            <person name="Logacheva M."/>
        </authorList>
    </citation>
    <scope>NUCLEOTIDE SEQUENCE</scope>
    <source>
        <strain evidence="6">Hsosn_3</strain>
        <tissue evidence="6">Leaf</tissue>
    </source>
</reference>
<dbReference type="InterPro" id="IPR044174">
    <property type="entry name" value="BC10-like"/>
</dbReference>
<evidence type="ECO:0000256" key="2">
    <source>
        <dbReference type="ARBA" id="ARBA00022676"/>
    </source>
</evidence>
<dbReference type="GO" id="GO:0016020">
    <property type="term" value="C:membrane"/>
    <property type="evidence" value="ECO:0007669"/>
    <property type="project" value="UniProtKB-SubCell"/>
</dbReference>
<evidence type="ECO:0000313" key="7">
    <source>
        <dbReference type="Proteomes" id="UP001237642"/>
    </source>
</evidence>
<dbReference type="PANTHER" id="PTHR31042:SF3">
    <property type="entry name" value="OS08G0110400 PROTEIN"/>
    <property type="match status" value="1"/>
</dbReference>
<evidence type="ECO:0000256" key="1">
    <source>
        <dbReference type="ARBA" id="ARBA00004606"/>
    </source>
</evidence>
<gene>
    <name evidence="6" type="ORF">POM88_036661</name>
</gene>
<evidence type="ECO:0000256" key="5">
    <source>
        <dbReference type="ARBA" id="ARBA00023180"/>
    </source>
</evidence>
<dbReference type="AlphaFoldDB" id="A0AAD8HNS4"/>
<evidence type="ECO:0000313" key="6">
    <source>
        <dbReference type="EMBL" id="KAK1370569.1"/>
    </source>
</evidence>